<evidence type="ECO:0000313" key="4">
    <source>
        <dbReference type="Proteomes" id="UP000077881"/>
    </source>
</evidence>
<dbReference type="AlphaFoldDB" id="A0A178A6X6"/>
<dbReference type="STRING" id="217031.ABB05_00150"/>
<dbReference type="InterPro" id="IPR003741">
    <property type="entry name" value="LUD_dom"/>
</dbReference>
<evidence type="ECO:0000259" key="2">
    <source>
        <dbReference type="Pfam" id="PF02589"/>
    </source>
</evidence>
<dbReference type="HAMAP" id="MF_02104">
    <property type="entry name" value="LutC"/>
    <property type="match status" value="1"/>
</dbReference>
<comment type="similarity">
    <text evidence="1">Belongs to the LutC/YkgG family.</text>
</comment>
<dbReference type="Pfam" id="PF02589">
    <property type="entry name" value="LUD_dom"/>
    <property type="match status" value="1"/>
</dbReference>
<evidence type="ECO:0000256" key="1">
    <source>
        <dbReference type="HAMAP-Rule" id="MF_02104"/>
    </source>
</evidence>
<dbReference type="OrthoDB" id="9794157at2"/>
<accession>A0A178A6X6</accession>
<dbReference type="GO" id="GO:0006089">
    <property type="term" value="P:lactate metabolic process"/>
    <property type="evidence" value="ECO:0007669"/>
    <property type="project" value="UniProtKB-UniRule"/>
</dbReference>
<evidence type="ECO:0000313" key="3">
    <source>
        <dbReference type="EMBL" id="OAK75841.1"/>
    </source>
</evidence>
<sequence>MSGTIQNRDHFLQKIANQLGREAILAKPEIPKWKYQPQATVLQGKSLDELVGVLKDQCLHIHTDFIKTTRLNLEKTLKEMVEEYGGGPIITWKDTRFQEYGLTSLLKEKWPQEKLEVHEWNYEKGRANIDIAETANIGITISDITLAESGTVVQFSHKDRGRSVSFLPLKSIIIIPKSSIVPRMTQAAQMIREKTKNGEHLASCINFITGPSNSADIEMDLVVGVHGPVKAAYIIVDDL</sequence>
<dbReference type="PANTHER" id="PTHR43682:SF1">
    <property type="entry name" value="LACTATE UTILIZATION PROTEIN C"/>
    <property type="match status" value="1"/>
</dbReference>
<dbReference type="Gene3D" id="3.40.50.10420">
    <property type="entry name" value="NagB/RpiA/CoA transferase-like"/>
    <property type="match status" value="1"/>
</dbReference>
<dbReference type="Proteomes" id="UP000077881">
    <property type="component" value="Unassembled WGS sequence"/>
</dbReference>
<dbReference type="EMBL" id="LDJR01000004">
    <property type="protein sequence ID" value="OAK75841.1"/>
    <property type="molecule type" value="Genomic_DNA"/>
</dbReference>
<organism evidence="3 4">
    <name type="scientific">Lederbergia galactosidilytica</name>
    <dbReference type="NCBI Taxonomy" id="217031"/>
    <lineage>
        <taxon>Bacteria</taxon>
        <taxon>Bacillati</taxon>
        <taxon>Bacillota</taxon>
        <taxon>Bacilli</taxon>
        <taxon>Bacillales</taxon>
        <taxon>Bacillaceae</taxon>
        <taxon>Lederbergia</taxon>
    </lineage>
</organism>
<keyword evidence="4" id="KW-1185">Reference proteome</keyword>
<comment type="caution">
    <text evidence="3">The sequence shown here is derived from an EMBL/GenBank/DDBJ whole genome shotgun (WGS) entry which is preliminary data.</text>
</comment>
<dbReference type="InterPro" id="IPR024185">
    <property type="entry name" value="FTHF_cligase-like_sf"/>
</dbReference>
<dbReference type="SUPFAM" id="SSF100950">
    <property type="entry name" value="NagB/RpiA/CoA transferase-like"/>
    <property type="match status" value="1"/>
</dbReference>
<dbReference type="RefSeq" id="WP_057983311.1">
    <property type="nucleotide sequence ID" value="NZ_JAGGKH010000015.1"/>
</dbReference>
<reference evidence="3 4" key="1">
    <citation type="submission" date="2015-05" db="EMBL/GenBank/DDBJ databases">
        <title>Comparison of genome.</title>
        <authorList>
            <person name="Zheng Z."/>
            <person name="Sun M."/>
        </authorList>
    </citation>
    <scope>NUCLEOTIDE SEQUENCE [LARGE SCALE GENOMIC DNA]</scope>
    <source>
        <strain evidence="3 4">G25-74</strain>
    </source>
</reference>
<dbReference type="InterPro" id="IPR037171">
    <property type="entry name" value="NagB/RpiA_transferase-like"/>
</dbReference>
<dbReference type="PATRIC" id="fig|217031.6.peg.30"/>
<dbReference type="PANTHER" id="PTHR43682">
    <property type="entry name" value="LACTATE UTILIZATION PROTEIN C"/>
    <property type="match status" value="1"/>
</dbReference>
<gene>
    <name evidence="1" type="primary">lutC</name>
    <name evidence="3" type="ORF">ABB05_00150</name>
</gene>
<comment type="function">
    <text evidence="1">Is involved in L-lactate degradation and allows cells to grow with lactate as the sole carbon source.</text>
</comment>
<dbReference type="InterPro" id="IPR022823">
    <property type="entry name" value="LutC"/>
</dbReference>
<name>A0A178A6X6_9BACI</name>
<feature type="domain" description="LUD" evidence="2">
    <location>
        <begin position="68"/>
        <end position="236"/>
    </location>
</feature>
<proteinExistence type="inferred from homology"/>
<protein>
    <recommendedName>
        <fullName evidence="1">Lactate utilization protein C</fullName>
    </recommendedName>
</protein>